<evidence type="ECO:0000313" key="4">
    <source>
        <dbReference type="Proteomes" id="UP001279642"/>
    </source>
</evidence>
<dbReference type="EMBL" id="JAXCLW010000002">
    <property type="protein sequence ID" value="MDY0883101.1"/>
    <property type="molecule type" value="Genomic_DNA"/>
</dbReference>
<dbReference type="SUPFAM" id="SSF51905">
    <property type="entry name" value="FAD/NAD(P)-binding domain"/>
    <property type="match status" value="1"/>
</dbReference>
<dbReference type="Pfam" id="PF01266">
    <property type="entry name" value="DAO"/>
    <property type="match status" value="1"/>
</dbReference>
<dbReference type="InterPro" id="IPR006076">
    <property type="entry name" value="FAD-dep_OxRdtase"/>
</dbReference>
<comment type="caution">
    <text evidence="3">The sequence shown here is derived from an EMBL/GenBank/DDBJ whole genome shotgun (WGS) entry which is preliminary data.</text>
</comment>
<gene>
    <name evidence="3" type="ORF">SMD27_09610</name>
</gene>
<dbReference type="Gene3D" id="3.30.9.10">
    <property type="entry name" value="D-Amino Acid Oxidase, subunit A, domain 2"/>
    <property type="match status" value="1"/>
</dbReference>
<sequence length="423" mass="45444">MSSHASVPNHRTDYDVIIIGAGIIGVAIACYLQQSGQSVALIDKKGIGLETSKGNAGAFAFSDIMPLASPGIILKAPKWLFDPLGPLTIPPRYLPKILPWLIRFGWASRSSIFRKNSAVQAQLMKLAAQEAKGLLAARGALSMLRSDGALELYESEREFKAALPGWKLREEQGIEFRHVRGAELAELQPGLSPSFVCATFTPKWQTVSDPYLVVKHLGESVLDNGGQLIVAGVRKLQPAGEGAEVILDDGRRLRSRNAIVASGAWSKTFAADLGDPVPLETERGYNTTLPVSAFDLKRQLIFGGHGFVMTPLSTGIRVGGAVELGGLDLPPNFRRSDAMLQKAAKFLPGLKTEGGTQWMGYRPSLPDSLPVIGPSTASRQIIYAFGHGHLGLTQSAATGRLVTDLVLKRTPAMPVEPFSASRF</sequence>
<evidence type="ECO:0000259" key="2">
    <source>
        <dbReference type="Pfam" id="PF01266"/>
    </source>
</evidence>
<dbReference type="PANTHER" id="PTHR13847:SF289">
    <property type="entry name" value="GLYCINE OXIDASE"/>
    <property type="match status" value="1"/>
</dbReference>
<evidence type="ECO:0000313" key="3">
    <source>
        <dbReference type="EMBL" id="MDY0883101.1"/>
    </source>
</evidence>
<protein>
    <submittedName>
        <fullName evidence="3">FAD-dependent oxidoreductase</fullName>
    </submittedName>
</protein>
<dbReference type="Proteomes" id="UP001279642">
    <property type="component" value="Unassembled WGS sequence"/>
</dbReference>
<proteinExistence type="predicted"/>
<dbReference type="SUPFAM" id="SSF54373">
    <property type="entry name" value="FAD-linked reductases, C-terminal domain"/>
    <property type="match status" value="1"/>
</dbReference>
<dbReference type="PANTHER" id="PTHR13847">
    <property type="entry name" value="SARCOSINE DEHYDROGENASE-RELATED"/>
    <property type="match status" value="1"/>
</dbReference>
<dbReference type="RefSeq" id="WP_320508150.1">
    <property type="nucleotide sequence ID" value="NZ_JAXCLW010000002.1"/>
</dbReference>
<dbReference type="InterPro" id="IPR036188">
    <property type="entry name" value="FAD/NAD-bd_sf"/>
</dbReference>
<evidence type="ECO:0000256" key="1">
    <source>
        <dbReference type="ARBA" id="ARBA00023002"/>
    </source>
</evidence>
<feature type="domain" description="FAD dependent oxidoreductase" evidence="2">
    <location>
        <begin position="15"/>
        <end position="405"/>
    </location>
</feature>
<organism evidence="3 4">
    <name type="scientific">Dongia soli</name>
    <dbReference type="NCBI Taxonomy" id="600628"/>
    <lineage>
        <taxon>Bacteria</taxon>
        <taxon>Pseudomonadati</taxon>
        <taxon>Pseudomonadota</taxon>
        <taxon>Alphaproteobacteria</taxon>
        <taxon>Rhodospirillales</taxon>
        <taxon>Dongiaceae</taxon>
        <taxon>Dongia</taxon>
    </lineage>
</organism>
<keyword evidence="4" id="KW-1185">Reference proteome</keyword>
<accession>A0ABU5EB68</accession>
<reference evidence="3 4" key="1">
    <citation type="journal article" date="2016" name="Antonie Van Leeuwenhoek">
        <title>Dongia soli sp. nov., isolated from soil from Dokdo, Korea.</title>
        <authorList>
            <person name="Kim D.U."/>
            <person name="Lee H."/>
            <person name="Kim H."/>
            <person name="Kim S.G."/>
            <person name="Ka J.O."/>
        </authorList>
    </citation>
    <scope>NUCLEOTIDE SEQUENCE [LARGE SCALE GENOMIC DNA]</scope>
    <source>
        <strain evidence="3 4">D78</strain>
    </source>
</reference>
<keyword evidence="1" id="KW-0560">Oxidoreductase</keyword>
<name>A0ABU5EB68_9PROT</name>
<dbReference type="Gene3D" id="3.50.50.60">
    <property type="entry name" value="FAD/NAD(P)-binding domain"/>
    <property type="match status" value="2"/>
</dbReference>